<evidence type="ECO:0000313" key="12">
    <source>
        <dbReference type="Proteomes" id="UP000642910"/>
    </source>
</evidence>
<evidence type="ECO:0000256" key="7">
    <source>
        <dbReference type="ARBA" id="ARBA00022884"/>
    </source>
</evidence>
<keyword evidence="6" id="KW-0460">Magnesium</keyword>
<keyword evidence="12" id="KW-1185">Reference proteome</keyword>
<dbReference type="Gene3D" id="3.30.460.10">
    <property type="entry name" value="Beta Polymerase, domain 2"/>
    <property type="match status" value="1"/>
</dbReference>
<evidence type="ECO:0000313" key="11">
    <source>
        <dbReference type="EMBL" id="MBF8377450.1"/>
    </source>
</evidence>
<dbReference type="InterPro" id="IPR043519">
    <property type="entry name" value="NT_sf"/>
</dbReference>
<dbReference type="InterPro" id="IPR032810">
    <property type="entry name" value="CCA-adding_enz_C"/>
</dbReference>
<evidence type="ECO:0000256" key="6">
    <source>
        <dbReference type="ARBA" id="ARBA00022842"/>
    </source>
</evidence>
<comment type="similarity">
    <text evidence="8">Belongs to the tRNA nucleotidyltransferase/poly(A) polymerase family.</text>
</comment>
<evidence type="ECO:0000259" key="9">
    <source>
        <dbReference type="Pfam" id="PF01743"/>
    </source>
</evidence>
<organism evidence="11 12">
    <name type="scientific">Alicyclobacillus mali</name>
    <name type="common">ex Roth et al. 2021</name>
    <dbReference type="NCBI Taxonomy" id="1123961"/>
    <lineage>
        <taxon>Bacteria</taxon>
        <taxon>Bacillati</taxon>
        <taxon>Bacillota</taxon>
        <taxon>Bacilli</taxon>
        <taxon>Bacillales</taxon>
        <taxon>Alicyclobacillaceae</taxon>
        <taxon>Alicyclobacillus</taxon>
    </lineage>
</organism>
<dbReference type="Gene3D" id="1.10.3090.10">
    <property type="entry name" value="cca-adding enzyme, domain 2"/>
    <property type="match status" value="1"/>
</dbReference>
<dbReference type="PANTHER" id="PTHR46173">
    <property type="entry name" value="CCA TRNA NUCLEOTIDYLTRANSFERASE 1, MITOCHONDRIAL"/>
    <property type="match status" value="1"/>
</dbReference>
<name>A0ABS0F2C8_9BACL</name>
<protein>
    <submittedName>
        <fullName evidence="11">tRNA cytidylyltransferase</fullName>
    </submittedName>
</protein>
<keyword evidence="4 11" id="KW-0548">Nucleotidyltransferase</keyword>
<evidence type="ECO:0000256" key="1">
    <source>
        <dbReference type="ARBA" id="ARBA00001946"/>
    </source>
</evidence>
<proteinExistence type="inferred from homology"/>
<evidence type="ECO:0000256" key="8">
    <source>
        <dbReference type="RuleBase" id="RU003953"/>
    </source>
</evidence>
<feature type="domain" description="Poly A polymerase head" evidence="9">
    <location>
        <begin position="21"/>
        <end position="141"/>
    </location>
</feature>
<keyword evidence="5" id="KW-0479">Metal-binding</keyword>
<dbReference type="EMBL" id="JADPKZ010000036">
    <property type="protein sequence ID" value="MBF8377450.1"/>
    <property type="molecule type" value="Genomic_DNA"/>
</dbReference>
<feature type="domain" description="CCA-adding enzyme C-terminal" evidence="10">
    <location>
        <begin position="264"/>
        <end position="392"/>
    </location>
</feature>
<evidence type="ECO:0000259" key="10">
    <source>
        <dbReference type="Pfam" id="PF13735"/>
    </source>
</evidence>
<dbReference type="CDD" id="cd05398">
    <property type="entry name" value="NT_ClassII-CCAase"/>
    <property type="match status" value="1"/>
</dbReference>
<dbReference type="Pfam" id="PF13735">
    <property type="entry name" value="tRNA_NucTran2_2"/>
    <property type="match status" value="1"/>
</dbReference>
<evidence type="ECO:0000256" key="3">
    <source>
        <dbReference type="ARBA" id="ARBA00022694"/>
    </source>
</evidence>
<dbReference type="Gene3D" id="1.10.246.80">
    <property type="match status" value="1"/>
</dbReference>
<dbReference type="SUPFAM" id="SSF81891">
    <property type="entry name" value="Poly A polymerase C-terminal region-like"/>
    <property type="match status" value="1"/>
</dbReference>
<dbReference type="PANTHER" id="PTHR46173:SF1">
    <property type="entry name" value="CCA TRNA NUCLEOTIDYLTRANSFERASE 1, MITOCHONDRIAL"/>
    <property type="match status" value="1"/>
</dbReference>
<keyword evidence="2 8" id="KW-0808">Transferase</keyword>
<keyword evidence="3" id="KW-0819">tRNA processing</keyword>
<reference evidence="11 12" key="1">
    <citation type="submission" date="2020-11" db="EMBL/GenBank/DDBJ databases">
        <title>Genomic insight of Alicyclobacillus mali FL 18 reveals a new arsenic-resistant strain, with potential in environmental biotechnology.</title>
        <authorList>
            <person name="Fiorentino G."/>
            <person name="Gallo G."/>
            <person name="Aulitto M."/>
        </authorList>
    </citation>
    <scope>NUCLEOTIDE SEQUENCE [LARGE SCALE GENOMIC DNA]</scope>
    <source>
        <strain evidence="11 12">FL 18</strain>
    </source>
</reference>
<dbReference type="SUPFAM" id="SSF81301">
    <property type="entry name" value="Nucleotidyltransferase"/>
    <property type="match status" value="1"/>
</dbReference>
<dbReference type="GO" id="GO:0016779">
    <property type="term" value="F:nucleotidyltransferase activity"/>
    <property type="evidence" value="ECO:0007669"/>
    <property type="project" value="UniProtKB-KW"/>
</dbReference>
<dbReference type="InterPro" id="IPR002646">
    <property type="entry name" value="PolA_pol_head_dom"/>
</dbReference>
<sequence>MRIPAPAREVMQVLHGAGYSAYLVGGAVRDLLLGRKPADLDVATSARPEQVKSLFARTIDTGIRHGTVSVQSAGVWLEVTTFRSEGPYGDGRRPDFVRFVDDVEADLARRDFTMNAMAIDLEGRLVDPFDGRGDLLRGVLRAVGDPVARFREDGLRLVRAVRFAAQFHLTFDPATEAALVEAAGAIRPVALERIGRELERLSQAPWHAHVDVLASTPLWRQKGEPLSWLESGFAWLASQGHFALAPPPGFASLALWFVGVDDGPLRARRFAEELAYGKDAARYIERAVALIQAWARGENATSAESLYEAGRAPAEMAARMVSFLARGDLFEMARWKRAIRLQQVWDRSDLALPAAELIALGLQGKEIGQCQKSLVRRVLRGEIENQFEALRREAAAWVKRGDNRGRG</sequence>
<keyword evidence="7 8" id="KW-0694">RNA-binding</keyword>
<dbReference type="Pfam" id="PF01743">
    <property type="entry name" value="PolyA_pol"/>
    <property type="match status" value="1"/>
</dbReference>
<dbReference type="InterPro" id="IPR050264">
    <property type="entry name" value="Bact_CCA-adding_enz_type3_sf"/>
</dbReference>
<evidence type="ECO:0000256" key="5">
    <source>
        <dbReference type="ARBA" id="ARBA00022723"/>
    </source>
</evidence>
<comment type="caution">
    <text evidence="11">The sequence shown here is derived from an EMBL/GenBank/DDBJ whole genome shotgun (WGS) entry which is preliminary data.</text>
</comment>
<accession>A0ABS0F2C8</accession>
<evidence type="ECO:0000256" key="2">
    <source>
        <dbReference type="ARBA" id="ARBA00022679"/>
    </source>
</evidence>
<evidence type="ECO:0000256" key="4">
    <source>
        <dbReference type="ARBA" id="ARBA00022695"/>
    </source>
</evidence>
<comment type="cofactor">
    <cofactor evidence="1">
        <name>Mg(2+)</name>
        <dbReference type="ChEBI" id="CHEBI:18420"/>
    </cofactor>
</comment>
<gene>
    <name evidence="11" type="ORF">IW967_06120</name>
</gene>
<dbReference type="Proteomes" id="UP000642910">
    <property type="component" value="Unassembled WGS sequence"/>
</dbReference>